<evidence type="ECO:0000256" key="8">
    <source>
        <dbReference type="ARBA" id="ARBA00066766"/>
    </source>
</evidence>
<evidence type="ECO:0000256" key="9">
    <source>
        <dbReference type="PIRSR" id="PIRSR604597-1"/>
    </source>
</evidence>
<dbReference type="InterPro" id="IPR052891">
    <property type="entry name" value="DNA-3mA_glycosylase"/>
</dbReference>
<evidence type="ECO:0000256" key="5">
    <source>
        <dbReference type="ARBA" id="ARBA00023204"/>
    </source>
</evidence>
<dbReference type="EC" id="3.2.2.20" evidence="8"/>
<dbReference type="InterPro" id="IPR004597">
    <property type="entry name" value="Tag"/>
</dbReference>
<dbReference type="Gene3D" id="1.10.340.30">
    <property type="entry name" value="Hypothetical protein, domain 2"/>
    <property type="match status" value="1"/>
</dbReference>
<comment type="function">
    <text evidence="7">Hydrolysis of the deoxyribose N-glycosidic bond to excise 3-methyladenine from the damaged DNA polymer formed by alkylation lesions.</text>
</comment>
<dbReference type="AlphaFoldDB" id="A0A2P2EBT9"/>
<evidence type="ECO:0000256" key="3">
    <source>
        <dbReference type="ARBA" id="ARBA00022801"/>
    </source>
</evidence>
<dbReference type="InterPro" id="IPR011257">
    <property type="entry name" value="DNA_glycosylase"/>
</dbReference>
<dbReference type="GO" id="GO:0008725">
    <property type="term" value="F:DNA-3-methyladenine glycosylase activity"/>
    <property type="evidence" value="ECO:0007669"/>
    <property type="project" value="UniProtKB-EC"/>
</dbReference>
<evidence type="ECO:0000256" key="2">
    <source>
        <dbReference type="ARBA" id="ARBA00022763"/>
    </source>
</evidence>
<reference evidence="10" key="1">
    <citation type="journal article" date="2018" name="Genome Announc.">
        <title>Draft Genome Sequence of "Candidatus Phycosocius bacilliformis," an Alphaproteobacterial Ectosymbiont of the Hydrocarbon-Producing Green Alga Botryococcus braunii.</title>
        <authorList>
            <person name="Tanabe Y."/>
            <person name="Yamaguchi H."/>
            <person name="Watanabe M.M."/>
        </authorList>
    </citation>
    <scope>NUCLEOTIDE SEQUENCE [LARGE SCALE GENOMIC DNA]</scope>
    <source>
        <strain evidence="10">BOTRYCO-2</strain>
    </source>
</reference>
<dbReference type="InterPro" id="IPR005019">
    <property type="entry name" value="Adenine_glyco"/>
</dbReference>
<feature type="binding site" evidence="9">
    <location>
        <position position="178"/>
    </location>
    <ligand>
        <name>Zn(2+)</name>
        <dbReference type="ChEBI" id="CHEBI:29105"/>
    </ligand>
</feature>
<comment type="catalytic activity">
    <reaction evidence="6">
        <text>Hydrolysis of alkylated DNA, releasing 3-methyladenine.</text>
        <dbReference type="EC" id="3.2.2.20"/>
    </reaction>
</comment>
<keyword evidence="1 9" id="KW-0479">Metal-binding</keyword>
<organism evidence="10 11">
    <name type="scientific">Candidatus Phycosocius bacilliformis</name>
    <dbReference type="NCBI Taxonomy" id="1445552"/>
    <lineage>
        <taxon>Bacteria</taxon>
        <taxon>Pseudomonadati</taxon>
        <taxon>Pseudomonadota</taxon>
        <taxon>Alphaproteobacteria</taxon>
        <taxon>Caulobacterales</taxon>
        <taxon>Caulobacterales incertae sedis</taxon>
        <taxon>Candidatus Phycosocius</taxon>
    </lineage>
</organism>
<gene>
    <name evidence="10" type="primary">tag</name>
    <name evidence="10" type="ORF">PbB2_02222</name>
</gene>
<keyword evidence="3 10" id="KW-0378">Hydrolase</keyword>
<protein>
    <recommendedName>
        <fullName evidence="8">DNA-3-methyladenine glycosylase I</fullName>
        <ecNumber evidence="8">3.2.2.20</ecNumber>
    </recommendedName>
</protein>
<dbReference type="SUPFAM" id="SSF48150">
    <property type="entry name" value="DNA-glycosylase"/>
    <property type="match status" value="1"/>
</dbReference>
<dbReference type="Proteomes" id="UP000245086">
    <property type="component" value="Unassembled WGS sequence"/>
</dbReference>
<dbReference type="GO" id="GO:0006284">
    <property type="term" value="P:base-excision repair"/>
    <property type="evidence" value="ECO:0007669"/>
    <property type="project" value="InterPro"/>
</dbReference>
<evidence type="ECO:0000313" key="10">
    <source>
        <dbReference type="EMBL" id="GBF58536.1"/>
    </source>
</evidence>
<evidence type="ECO:0000256" key="6">
    <source>
        <dbReference type="ARBA" id="ARBA00052558"/>
    </source>
</evidence>
<dbReference type="OrthoDB" id="9807664at2"/>
<accession>A0A2P2EBT9</accession>
<keyword evidence="4 9" id="KW-0862">Zinc</keyword>
<dbReference type="PANTHER" id="PTHR30037">
    <property type="entry name" value="DNA-3-METHYLADENINE GLYCOSYLASE 1"/>
    <property type="match status" value="1"/>
</dbReference>
<feature type="binding site" evidence="9">
    <location>
        <position position="20"/>
    </location>
    <ligand>
        <name>Zn(2+)</name>
        <dbReference type="ChEBI" id="CHEBI:29105"/>
    </ligand>
</feature>
<dbReference type="NCBIfam" id="TIGR00624">
    <property type="entry name" value="tag"/>
    <property type="match status" value="1"/>
</dbReference>
<evidence type="ECO:0000313" key="11">
    <source>
        <dbReference type="Proteomes" id="UP000245086"/>
    </source>
</evidence>
<dbReference type="RefSeq" id="WP_108985384.1">
    <property type="nucleotide sequence ID" value="NZ_BFBR01000006.1"/>
</dbReference>
<comment type="caution">
    <text evidence="10">The sequence shown here is derived from an EMBL/GenBank/DDBJ whole genome shotgun (WGS) entry which is preliminary data.</text>
</comment>
<keyword evidence="2" id="KW-0227">DNA damage</keyword>
<proteinExistence type="predicted"/>
<feature type="binding site" evidence="9">
    <location>
        <position position="6"/>
    </location>
    <ligand>
        <name>Zn(2+)</name>
        <dbReference type="ChEBI" id="CHEBI:29105"/>
    </ligand>
</feature>
<dbReference type="Pfam" id="PF03352">
    <property type="entry name" value="Adenine_glyco"/>
    <property type="match status" value="1"/>
</dbReference>
<evidence type="ECO:0000256" key="4">
    <source>
        <dbReference type="ARBA" id="ARBA00022833"/>
    </source>
</evidence>
<dbReference type="PANTHER" id="PTHR30037:SF4">
    <property type="entry name" value="DNA-3-METHYLADENINE GLYCOSYLASE I"/>
    <property type="match status" value="1"/>
</dbReference>
<dbReference type="EMBL" id="BFBR01000006">
    <property type="protein sequence ID" value="GBF58536.1"/>
    <property type="molecule type" value="Genomic_DNA"/>
</dbReference>
<keyword evidence="5" id="KW-0234">DNA repair</keyword>
<name>A0A2P2EBT9_9PROT</name>
<keyword evidence="10" id="KW-0326">Glycosidase</keyword>
<feature type="binding site" evidence="9">
    <location>
        <position position="182"/>
    </location>
    <ligand>
        <name>Zn(2+)</name>
        <dbReference type="ChEBI" id="CHEBI:29105"/>
    </ligand>
</feature>
<keyword evidence="11" id="KW-1185">Reference proteome</keyword>
<sequence length="190" mass="21316">MSLNRCGWVIETDPLYVAYHDDEWGRPLYDSRALWELLCLEGFQAGLSWITILRKREAFRLAFDGFDPDKVAQFGEAEIEALLANPGIIRSRAKIMATITAARLYQDIEREPDGFSGFIWSVVNHQPIHNHPASLADVPVSTAQSEALSAKLKKRGFKFCGPVICYAFMQAAGLVVDHVVTCHCYRPSLT</sequence>
<evidence type="ECO:0000256" key="1">
    <source>
        <dbReference type="ARBA" id="ARBA00022723"/>
    </source>
</evidence>
<dbReference type="GO" id="GO:0046872">
    <property type="term" value="F:metal ion binding"/>
    <property type="evidence" value="ECO:0007669"/>
    <property type="project" value="UniProtKB-KW"/>
</dbReference>
<dbReference type="FunFam" id="1.10.340.30:FF:000009">
    <property type="entry name" value="DNA-3-methyladenine glycosylase I"/>
    <property type="match status" value="1"/>
</dbReference>
<evidence type="ECO:0000256" key="7">
    <source>
        <dbReference type="ARBA" id="ARBA00057608"/>
    </source>
</evidence>